<evidence type="ECO:0000313" key="2">
    <source>
        <dbReference type="Proteomes" id="UP000294739"/>
    </source>
</evidence>
<name>A0A4R5CDZ3_9ACTN</name>
<gene>
    <name evidence="1" type="ORF">E1269_28735</name>
</gene>
<accession>A0A4R5CDZ3</accession>
<comment type="caution">
    <text evidence="1">The sequence shown here is derived from an EMBL/GenBank/DDBJ whole genome shotgun (WGS) entry which is preliminary data.</text>
</comment>
<dbReference type="EMBL" id="SMKZ01000067">
    <property type="protein sequence ID" value="TDD98281.1"/>
    <property type="molecule type" value="Genomic_DNA"/>
</dbReference>
<protein>
    <submittedName>
        <fullName evidence="1">Uncharacterized protein</fullName>
    </submittedName>
</protein>
<dbReference type="AlphaFoldDB" id="A0A4R5CDZ3"/>
<keyword evidence="2" id="KW-1185">Reference proteome</keyword>
<reference evidence="1 2" key="1">
    <citation type="submission" date="2019-03" db="EMBL/GenBank/DDBJ databases">
        <title>Draft genome sequences of novel Actinobacteria.</title>
        <authorList>
            <person name="Sahin N."/>
            <person name="Ay H."/>
            <person name="Saygin H."/>
        </authorList>
    </citation>
    <scope>NUCLEOTIDE SEQUENCE [LARGE SCALE GENOMIC DNA]</scope>
    <source>
        <strain evidence="1 2">5K138</strain>
    </source>
</reference>
<dbReference type="Proteomes" id="UP000294739">
    <property type="component" value="Unassembled WGS sequence"/>
</dbReference>
<proteinExistence type="predicted"/>
<organism evidence="1 2">
    <name type="scientific">Jiangella asiatica</name>
    <dbReference type="NCBI Taxonomy" id="2530372"/>
    <lineage>
        <taxon>Bacteria</taxon>
        <taxon>Bacillati</taxon>
        <taxon>Actinomycetota</taxon>
        <taxon>Actinomycetes</taxon>
        <taxon>Jiangellales</taxon>
        <taxon>Jiangellaceae</taxon>
        <taxon>Jiangella</taxon>
    </lineage>
</organism>
<dbReference type="InParanoid" id="A0A4R5CDZ3"/>
<evidence type="ECO:0000313" key="1">
    <source>
        <dbReference type="EMBL" id="TDD98281.1"/>
    </source>
</evidence>
<sequence>MASCHDNTLAARFLTEAAAGRVRRPRSLRAFLAAGFAPIGSEVLIRPARRARPRASRLVGGLP</sequence>